<dbReference type="PROSITE" id="PS51257">
    <property type="entry name" value="PROKAR_LIPOPROTEIN"/>
    <property type="match status" value="1"/>
</dbReference>
<evidence type="ECO:0000256" key="1">
    <source>
        <dbReference type="SAM" id="MobiDB-lite"/>
    </source>
</evidence>
<reference evidence="2 3" key="1">
    <citation type="submission" date="2021-01" db="EMBL/GenBank/DDBJ databases">
        <title>Whole genome shotgun sequence of Planobispora siamensis NBRC 107568.</title>
        <authorList>
            <person name="Komaki H."/>
            <person name="Tamura T."/>
        </authorList>
    </citation>
    <scope>NUCLEOTIDE SEQUENCE [LARGE SCALE GENOMIC DNA]</scope>
    <source>
        <strain evidence="2 3">NBRC 107568</strain>
    </source>
</reference>
<dbReference type="AlphaFoldDB" id="A0A8J3WS30"/>
<keyword evidence="3" id="KW-1185">Reference proteome</keyword>
<dbReference type="EMBL" id="BOOJ01000085">
    <property type="protein sequence ID" value="GIH97486.1"/>
    <property type="molecule type" value="Genomic_DNA"/>
</dbReference>
<evidence type="ECO:0008006" key="4">
    <source>
        <dbReference type="Google" id="ProtNLM"/>
    </source>
</evidence>
<evidence type="ECO:0000313" key="2">
    <source>
        <dbReference type="EMBL" id="GIH97486.1"/>
    </source>
</evidence>
<comment type="caution">
    <text evidence="2">The sequence shown here is derived from an EMBL/GenBank/DDBJ whole genome shotgun (WGS) entry which is preliminary data.</text>
</comment>
<accession>A0A8J3WS30</accession>
<proteinExistence type="predicted"/>
<dbReference type="Proteomes" id="UP000619788">
    <property type="component" value="Unassembled WGS sequence"/>
</dbReference>
<dbReference type="RefSeq" id="WP_204069485.1">
    <property type="nucleotide sequence ID" value="NZ_BOOJ01000085.1"/>
</dbReference>
<gene>
    <name evidence="2" type="ORF">Psi01_81160</name>
</gene>
<protein>
    <recommendedName>
        <fullName evidence="4">Lipoprotein</fullName>
    </recommendedName>
</protein>
<evidence type="ECO:0000313" key="3">
    <source>
        <dbReference type="Proteomes" id="UP000619788"/>
    </source>
</evidence>
<feature type="region of interest" description="Disordered" evidence="1">
    <location>
        <begin position="28"/>
        <end position="57"/>
    </location>
</feature>
<organism evidence="2 3">
    <name type="scientific">Planobispora siamensis</name>
    <dbReference type="NCBI Taxonomy" id="936338"/>
    <lineage>
        <taxon>Bacteria</taxon>
        <taxon>Bacillati</taxon>
        <taxon>Actinomycetota</taxon>
        <taxon>Actinomycetes</taxon>
        <taxon>Streptosporangiales</taxon>
        <taxon>Streptosporangiaceae</taxon>
        <taxon>Planobispora</taxon>
    </lineage>
</organism>
<name>A0A8J3WS30_9ACTN</name>
<sequence>MGAVTLRAAVWGAAVTVGLVACGGSGEEGADTAVAPTTASPPVSAGSPSPSATTAAAPRSCTATPVAASGSFHLKGVQVATDATTVTVTYQWSGMVPQTGAVLWSVTASAADGSRPRRLGFKIIEGQSSLFVSGFSAGQYDDFLSIAEMEPHRLVTEFSATAVTDLGAGWRWRATLTVAGTVIDQCTPD</sequence>
<feature type="compositionally biased region" description="Low complexity" evidence="1">
    <location>
        <begin position="31"/>
        <end position="57"/>
    </location>
</feature>